<dbReference type="InterPro" id="IPR018247">
    <property type="entry name" value="EF_Hand_1_Ca_BS"/>
</dbReference>
<dbReference type="Proteomes" id="UP000626109">
    <property type="component" value="Unassembled WGS sequence"/>
</dbReference>
<evidence type="ECO:0000313" key="13">
    <source>
        <dbReference type="Proteomes" id="UP000626109"/>
    </source>
</evidence>
<dbReference type="PROSITE" id="PS50222">
    <property type="entry name" value="EF_HAND_2"/>
    <property type="match status" value="2"/>
</dbReference>
<reference evidence="12" key="1">
    <citation type="submission" date="2021-02" db="EMBL/GenBank/DDBJ databases">
        <authorList>
            <person name="Dougan E. K."/>
            <person name="Rhodes N."/>
            <person name="Thang M."/>
            <person name="Chan C."/>
        </authorList>
    </citation>
    <scope>NUCLEOTIDE SEQUENCE</scope>
</reference>
<name>A0A813LSK6_POLGL</name>
<feature type="domain" description="EF-hand" evidence="10">
    <location>
        <begin position="186"/>
        <end position="221"/>
    </location>
</feature>
<dbReference type="InterPro" id="IPR011009">
    <property type="entry name" value="Kinase-like_dom_sf"/>
</dbReference>
<gene>
    <name evidence="11" type="ORF">PGLA1383_LOCUS49144</name>
    <name evidence="12" type="ORF">PGLA2088_LOCUS47079</name>
</gene>
<evidence type="ECO:0000256" key="3">
    <source>
        <dbReference type="ARBA" id="ARBA00022679"/>
    </source>
</evidence>
<keyword evidence="7" id="KW-0067">ATP-binding</keyword>
<dbReference type="Gene3D" id="1.10.238.10">
    <property type="entry name" value="EF-hand"/>
    <property type="match status" value="1"/>
</dbReference>
<keyword evidence="3" id="KW-0808">Transferase</keyword>
<evidence type="ECO:0000256" key="8">
    <source>
        <dbReference type="ARBA" id="ARBA00024334"/>
    </source>
</evidence>
<feature type="domain" description="EF-hand" evidence="10">
    <location>
        <begin position="222"/>
        <end position="255"/>
    </location>
</feature>
<comment type="cofactor">
    <cofactor evidence="1">
        <name>Mg(2+)</name>
        <dbReference type="ChEBI" id="CHEBI:18420"/>
    </cofactor>
</comment>
<dbReference type="Proteomes" id="UP000654075">
    <property type="component" value="Unassembled WGS sequence"/>
</dbReference>
<protein>
    <submittedName>
        <fullName evidence="12">Uncharacterized protein</fullName>
    </submittedName>
</protein>
<evidence type="ECO:0000256" key="1">
    <source>
        <dbReference type="ARBA" id="ARBA00001946"/>
    </source>
</evidence>
<dbReference type="SUPFAM" id="SSF47473">
    <property type="entry name" value="EF-hand"/>
    <property type="match status" value="1"/>
</dbReference>
<dbReference type="SMART" id="SM00220">
    <property type="entry name" value="S_TKc"/>
    <property type="match status" value="1"/>
</dbReference>
<dbReference type="GO" id="GO:0004674">
    <property type="term" value="F:protein serine/threonine kinase activity"/>
    <property type="evidence" value="ECO:0007669"/>
    <property type="project" value="UniProtKB-KW"/>
</dbReference>
<dbReference type="AlphaFoldDB" id="A0A813LSK6"/>
<evidence type="ECO:0000256" key="6">
    <source>
        <dbReference type="ARBA" id="ARBA00022837"/>
    </source>
</evidence>
<evidence type="ECO:0000259" key="9">
    <source>
        <dbReference type="PROSITE" id="PS50011"/>
    </source>
</evidence>
<dbReference type="Gene3D" id="1.10.510.10">
    <property type="entry name" value="Transferase(Phosphotransferase) domain 1"/>
    <property type="match status" value="1"/>
</dbReference>
<keyword evidence="4" id="KW-0547">Nucleotide-binding</keyword>
<keyword evidence="2" id="KW-0723">Serine/threonine-protein kinase</keyword>
<dbReference type="InterPro" id="IPR002048">
    <property type="entry name" value="EF_hand_dom"/>
</dbReference>
<dbReference type="GO" id="GO:0005509">
    <property type="term" value="F:calcium ion binding"/>
    <property type="evidence" value="ECO:0007669"/>
    <property type="project" value="InterPro"/>
</dbReference>
<dbReference type="InterPro" id="IPR050205">
    <property type="entry name" value="CDPK_Ser/Thr_kinases"/>
</dbReference>
<evidence type="ECO:0000259" key="10">
    <source>
        <dbReference type="PROSITE" id="PS50222"/>
    </source>
</evidence>
<sequence length="349" mass="37946">MHKDLKPENVMMSSPRSASIQDLHVVVVDFGLAQMFSETERGTEISGTPPFMAPEVWAGNFSKSCDIWSCGVMLFFMLSGTLPFMGTRLEDFPKLVAAEPNWSLIGGASSEAQYITFHMLCKTESGRPGAQDLLTDRWFSSHTSGSEGAGGRSAAAGVGLGLMQVKERTSFERFVARLVATQLDAGQLKRVNEAFNAFDVDKDGALSRDELLRGLMMLGASEEEATKVVDELDVSRTGRISYTEFLAGVTDLRSKSPHQRDKLLWLAWQQFEPDAQGLVKTGAIQAALAARGMKVAEMPKGFLQELRRGASGTITFEAFKSLFESDSSCCMMNSFVGSISDGGPFASAR</sequence>
<evidence type="ECO:0000256" key="5">
    <source>
        <dbReference type="ARBA" id="ARBA00022777"/>
    </source>
</evidence>
<comment type="similarity">
    <text evidence="8">Belongs to the protein kinase superfamily. Ser/Thr protein kinase family. CDPK subfamily.</text>
</comment>
<dbReference type="InterPro" id="IPR000719">
    <property type="entry name" value="Prot_kinase_dom"/>
</dbReference>
<organism evidence="12 13">
    <name type="scientific">Polarella glacialis</name>
    <name type="common">Dinoflagellate</name>
    <dbReference type="NCBI Taxonomy" id="89957"/>
    <lineage>
        <taxon>Eukaryota</taxon>
        <taxon>Sar</taxon>
        <taxon>Alveolata</taxon>
        <taxon>Dinophyceae</taxon>
        <taxon>Suessiales</taxon>
        <taxon>Suessiaceae</taxon>
        <taxon>Polarella</taxon>
    </lineage>
</organism>
<dbReference type="SUPFAM" id="SSF56112">
    <property type="entry name" value="Protein kinase-like (PK-like)"/>
    <property type="match status" value="1"/>
</dbReference>
<dbReference type="InterPro" id="IPR011992">
    <property type="entry name" value="EF-hand-dom_pair"/>
</dbReference>
<keyword evidence="6" id="KW-0106">Calcium</keyword>
<dbReference type="Pfam" id="PF00069">
    <property type="entry name" value="Pkinase"/>
    <property type="match status" value="1"/>
</dbReference>
<dbReference type="PROSITE" id="PS50011">
    <property type="entry name" value="PROTEIN_KINASE_DOM"/>
    <property type="match status" value="1"/>
</dbReference>
<dbReference type="EMBL" id="CAJNNW010036400">
    <property type="protein sequence ID" value="CAE8733969.1"/>
    <property type="molecule type" value="Genomic_DNA"/>
</dbReference>
<dbReference type="Pfam" id="PF13499">
    <property type="entry name" value="EF-hand_7"/>
    <property type="match status" value="1"/>
</dbReference>
<evidence type="ECO:0000256" key="2">
    <source>
        <dbReference type="ARBA" id="ARBA00022527"/>
    </source>
</evidence>
<evidence type="ECO:0000313" key="11">
    <source>
        <dbReference type="EMBL" id="CAE8633234.1"/>
    </source>
</evidence>
<dbReference type="OrthoDB" id="437987at2759"/>
<dbReference type="EMBL" id="CAJNNV010030681">
    <property type="protein sequence ID" value="CAE8633234.1"/>
    <property type="molecule type" value="Genomic_DNA"/>
</dbReference>
<comment type="caution">
    <text evidence="12">The sequence shown here is derived from an EMBL/GenBank/DDBJ whole genome shotgun (WGS) entry which is preliminary data.</text>
</comment>
<evidence type="ECO:0000256" key="4">
    <source>
        <dbReference type="ARBA" id="ARBA00022741"/>
    </source>
</evidence>
<evidence type="ECO:0000313" key="12">
    <source>
        <dbReference type="EMBL" id="CAE8733969.1"/>
    </source>
</evidence>
<keyword evidence="14" id="KW-1185">Reference proteome</keyword>
<feature type="domain" description="Protein kinase" evidence="9">
    <location>
        <begin position="1"/>
        <end position="139"/>
    </location>
</feature>
<dbReference type="CDD" id="cd00051">
    <property type="entry name" value="EFh"/>
    <property type="match status" value="1"/>
</dbReference>
<proteinExistence type="inferred from homology"/>
<evidence type="ECO:0000256" key="7">
    <source>
        <dbReference type="ARBA" id="ARBA00022840"/>
    </source>
</evidence>
<dbReference type="GO" id="GO:0005524">
    <property type="term" value="F:ATP binding"/>
    <property type="evidence" value="ECO:0007669"/>
    <property type="project" value="UniProtKB-KW"/>
</dbReference>
<dbReference type="PROSITE" id="PS00018">
    <property type="entry name" value="EF_HAND_1"/>
    <property type="match status" value="2"/>
</dbReference>
<dbReference type="SMART" id="SM00054">
    <property type="entry name" value="EFh"/>
    <property type="match status" value="2"/>
</dbReference>
<keyword evidence="5" id="KW-0418">Kinase</keyword>
<dbReference type="PANTHER" id="PTHR24349">
    <property type="entry name" value="SERINE/THREONINE-PROTEIN KINASE"/>
    <property type="match status" value="1"/>
</dbReference>
<accession>A0A813LSK6</accession>
<evidence type="ECO:0000313" key="14">
    <source>
        <dbReference type="Proteomes" id="UP000654075"/>
    </source>
</evidence>